<proteinExistence type="predicted"/>
<keyword evidence="2" id="KW-1185">Reference proteome</keyword>
<dbReference type="Proteomes" id="UP000784294">
    <property type="component" value="Unassembled WGS sequence"/>
</dbReference>
<reference evidence="1" key="1">
    <citation type="submission" date="2018-11" db="EMBL/GenBank/DDBJ databases">
        <authorList>
            <consortium name="Pathogen Informatics"/>
        </authorList>
    </citation>
    <scope>NUCLEOTIDE SEQUENCE</scope>
</reference>
<comment type="caution">
    <text evidence="1">The sequence shown here is derived from an EMBL/GenBank/DDBJ whole genome shotgun (WGS) entry which is preliminary data.</text>
</comment>
<accession>A0A3S5FE70</accession>
<name>A0A3S5FE70_9PLAT</name>
<sequence length="119" mass="13470">MVADSDHKAPEVVHQEIAIASAYCQTCQVAICSDCRAVPLARPRERETRMAEREEQEQSITLWERALAVNGFEAGRHVAHQVLLLDFAVEMSKASIQAKLDRLQLKQATFKVWCFICNL</sequence>
<evidence type="ECO:0000313" key="1">
    <source>
        <dbReference type="EMBL" id="VEL23453.1"/>
    </source>
</evidence>
<dbReference type="AlphaFoldDB" id="A0A3S5FE70"/>
<gene>
    <name evidence="1" type="ORF">PXEA_LOCUS16893</name>
</gene>
<organism evidence="1 2">
    <name type="scientific">Protopolystoma xenopodis</name>
    <dbReference type="NCBI Taxonomy" id="117903"/>
    <lineage>
        <taxon>Eukaryota</taxon>
        <taxon>Metazoa</taxon>
        <taxon>Spiralia</taxon>
        <taxon>Lophotrochozoa</taxon>
        <taxon>Platyhelminthes</taxon>
        <taxon>Monogenea</taxon>
        <taxon>Polyopisthocotylea</taxon>
        <taxon>Polystomatidea</taxon>
        <taxon>Polystomatidae</taxon>
        <taxon>Protopolystoma</taxon>
    </lineage>
</organism>
<protein>
    <submittedName>
        <fullName evidence="1">Uncharacterized protein</fullName>
    </submittedName>
</protein>
<evidence type="ECO:0000313" key="2">
    <source>
        <dbReference type="Proteomes" id="UP000784294"/>
    </source>
</evidence>
<dbReference type="EMBL" id="CAAALY010062012">
    <property type="protein sequence ID" value="VEL23453.1"/>
    <property type="molecule type" value="Genomic_DNA"/>
</dbReference>